<dbReference type="InterPro" id="IPR004095">
    <property type="entry name" value="TGS"/>
</dbReference>
<dbReference type="InterPro" id="IPR004396">
    <property type="entry name" value="ATPase_YchF/OLA1"/>
</dbReference>
<dbReference type="Gene3D" id="1.10.150.300">
    <property type="entry name" value="TGS-like domain"/>
    <property type="match status" value="1"/>
</dbReference>
<dbReference type="GO" id="GO:0005524">
    <property type="term" value="F:ATP binding"/>
    <property type="evidence" value="ECO:0007669"/>
    <property type="project" value="UniProtKB-UniRule"/>
</dbReference>
<gene>
    <name evidence="6" type="ORF">PhCBS80983_g04173</name>
</gene>
<dbReference type="Gene3D" id="3.40.50.300">
    <property type="entry name" value="P-loop containing nucleotide triphosphate hydrolases"/>
    <property type="match status" value="1"/>
</dbReference>
<dbReference type="PANTHER" id="PTHR23305:SF11">
    <property type="entry name" value="OBG-LIKE ATPASE 1"/>
    <property type="match status" value="1"/>
</dbReference>
<dbReference type="AlphaFoldDB" id="A0A507DZJ7"/>
<dbReference type="GO" id="GO:0005737">
    <property type="term" value="C:cytoplasm"/>
    <property type="evidence" value="ECO:0007669"/>
    <property type="project" value="UniProtKB-SubCell"/>
</dbReference>
<dbReference type="PROSITE" id="PS51880">
    <property type="entry name" value="TGS"/>
    <property type="match status" value="1"/>
</dbReference>
<dbReference type="FunFam" id="3.10.20.30:FF:000001">
    <property type="entry name" value="Ribosome-binding ATPase YchF"/>
    <property type="match status" value="1"/>
</dbReference>
<dbReference type="SUPFAM" id="SSF81271">
    <property type="entry name" value="TGS-like"/>
    <property type="match status" value="1"/>
</dbReference>
<dbReference type="GO" id="GO:0016887">
    <property type="term" value="F:ATP hydrolysis activity"/>
    <property type="evidence" value="ECO:0007669"/>
    <property type="project" value="UniProtKB-UniRule"/>
</dbReference>
<feature type="binding site" evidence="3">
    <location>
        <begin position="60"/>
        <end position="65"/>
    </location>
    <ligand>
        <name>ATP</name>
        <dbReference type="ChEBI" id="CHEBI:30616"/>
    </ligand>
</feature>
<evidence type="ECO:0000313" key="6">
    <source>
        <dbReference type="EMBL" id="TPX56976.1"/>
    </source>
</evidence>
<proteinExistence type="inferred from homology"/>
<dbReference type="Gene3D" id="3.10.20.30">
    <property type="match status" value="1"/>
</dbReference>
<dbReference type="Pfam" id="PF01926">
    <property type="entry name" value="MMR_HSR1"/>
    <property type="match status" value="1"/>
</dbReference>
<keyword evidence="6" id="KW-0436">Ligase</keyword>
<name>A0A507DZJ7_9FUNG</name>
<dbReference type="InterPro" id="IPR031167">
    <property type="entry name" value="G_OBG"/>
</dbReference>
<protein>
    <recommendedName>
        <fullName evidence="3">Obg-like ATPase 1</fullName>
    </recommendedName>
</protein>
<organism evidence="6 7">
    <name type="scientific">Powellomyces hirtus</name>
    <dbReference type="NCBI Taxonomy" id="109895"/>
    <lineage>
        <taxon>Eukaryota</taxon>
        <taxon>Fungi</taxon>
        <taxon>Fungi incertae sedis</taxon>
        <taxon>Chytridiomycota</taxon>
        <taxon>Chytridiomycota incertae sedis</taxon>
        <taxon>Chytridiomycetes</taxon>
        <taxon>Spizellomycetales</taxon>
        <taxon>Powellomycetaceae</taxon>
        <taxon>Powellomyces</taxon>
    </lineage>
</organism>
<comment type="similarity">
    <text evidence="3">Belongs to the TRAFAC class OBG-HflX-like GTPase superfamily. OBG GTPase family. YchF/OLA1 subfamily.</text>
</comment>
<evidence type="ECO:0000259" key="5">
    <source>
        <dbReference type="PROSITE" id="PS51880"/>
    </source>
</evidence>
<dbReference type="CDD" id="cd04867">
    <property type="entry name" value="TGS_YchF_OLA1"/>
    <property type="match status" value="1"/>
</dbReference>
<sequence>MLSFLRPGPAYGRSILSSHYAQVSRILRGYATANKAPAVEKPLLGRPSNNLKMGICGLPNTGKSSFFNALTDSAVPAENFPFCTISPNEARVAVPDERFDWLVDFYKPTSQVPAYLTVIDIAGLVKGAAEGEGLGNAFLSNISAVDGIFHLCRGFTSSDIIHVEGRVDPVADLEIIHEELRLKDEDFLTRQLEVKRKEAGRVGKGGAVDQRKREEYETIQKIHDWVVVQKKEARYGEWTPEEIEVLNALHLLTAKPAVYLCNISEQDYVLKTCEWTSKIQSYIDEHHPGDLLITYSGELETALAEMTPDEQELHLQTLAEIYEAPEQPASVLPSIILAGYEALQLSYFFTGGSDEVRAWTIRRGAKAPQAAGVIHSDFEKTFAMAEVMKFDDLKALGSEDAVKNAGKFVQKGRDYVVEDGDIMHFKAGQAAGKKR</sequence>
<dbReference type="GO" id="GO:0043023">
    <property type="term" value="F:ribosomal large subunit binding"/>
    <property type="evidence" value="ECO:0007669"/>
    <property type="project" value="UniProtKB-UniRule"/>
</dbReference>
<evidence type="ECO:0000256" key="1">
    <source>
        <dbReference type="ARBA" id="ARBA00022741"/>
    </source>
</evidence>
<accession>A0A507DZJ7</accession>
<dbReference type="PROSITE" id="PS51710">
    <property type="entry name" value="G_OBG"/>
    <property type="match status" value="1"/>
</dbReference>
<dbReference type="InterPro" id="IPR012676">
    <property type="entry name" value="TGS-like"/>
</dbReference>
<dbReference type="InterPro" id="IPR012675">
    <property type="entry name" value="Beta-grasp_dom_sf"/>
</dbReference>
<evidence type="ECO:0000313" key="7">
    <source>
        <dbReference type="Proteomes" id="UP000318582"/>
    </source>
</evidence>
<comment type="function">
    <text evidence="3">Hydrolyzes ATP, and can also hydrolyze GTP with lower efficiency. Has lower affinity for GTP.</text>
</comment>
<dbReference type="GO" id="GO:0016874">
    <property type="term" value="F:ligase activity"/>
    <property type="evidence" value="ECO:0007669"/>
    <property type="project" value="UniProtKB-KW"/>
</dbReference>
<dbReference type="InterPro" id="IPR041706">
    <property type="entry name" value="YchF_N"/>
</dbReference>
<dbReference type="SUPFAM" id="SSF52540">
    <property type="entry name" value="P-loop containing nucleoside triphosphate hydrolases"/>
    <property type="match status" value="1"/>
</dbReference>
<comment type="caution">
    <text evidence="3">Lacks conserved residue(s) required for the propagation of feature annotation.</text>
</comment>
<feature type="domain" description="OBG-type G" evidence="4">
    <location>
        <begin position="51"/>
        <end position="315"/>
    </location>
</feature>
<dbReference type="Proteomes" id="UP000318582">
    <property type="component" value="Unassembled WGS sequence"/>
</dbReference>
<dbReference type="InterPro" id="IPR027417">
    <property type="entry name" value="P-loop_NTPase"/>
</dbReference>
<dbReference type="FunFam" id="1.10.150.300:FF:000001">
    <property type="entry name" value="Ribosome-binding ATPase YchF"/>
    <property type="match status" value="1"/>
</dbReference>
<evidence type="ECO:0000259" key="4">
    <source>
        <dbReference type="PROSITE" id="PS51710"/>
    </source>
</evidence>
<dbReference type="CDD" id="cd01900">
    <property type="entry name" value="YchF"/>
    <property type="match status" value="1"/>
</dbReference>
<evidence type="ECO:0000256" key="2">
    <source>
        <dbReference type="ARBA" id="ARBA00022840"/>
    </source>
</evidence>
<keyword evidence="1 3" id="KW-0547">Nucleotide-binding</keyword>
<keyword evidence="3" id="KW-0378">Hydrolase</keyword>
<comment type="caution">
    <text evidence="6">The sequence shown here is derived from an EMBL/GenBank/DDBJ whole genome shotgun (WGS) entry which is preliminary data.</text>
</comment>
<reference evidence="6 7" key="1">
    <citation type="journal article" date="2019" name="Sci. Rep.">
        <title>Comparative genomics of chytrid fungi reveal insights into the obligate biotrophic and pathogenic lifestyle of Synchytrium endobioticum.</title>
        <authorList>
            <person name="van de Vossenberg B.T.L.H."/>
            <person name="Warris S."/>
            <person name="Nguyen H.D.T."/>
            <person name="van Gent-Pelzer M.P.E."/>
            <person name="Joly D.L."/>
            <person name="van de Geest H.C."/>
            <person name="Bonants P.J.M."/>
            <person name="Smith D.S."/>
            <person name="Levesque C.A."/>
            <person name="van der Lee T.A.J."/>
        </authorList>
    </citation>
    <scope>NUCLEOTIDE SEQUENCE [LARGE SCALE GENOMIC DNA]</scope>
    <source>
        <strain evidence="6 7">CBS 809.83</strain>
    </source>
</reference>
<dbReference type="InterPro" id="IPR023192">
    <property type="entry name" value="TGS-like_dom_sf"/>
</dbReference>
<feature type="domain" description="TGS" evidence="5">
    <location>
        <begin position="344"/>
        <end position="427"/>
    </location>
</feature>
<dbReference type="GO" id="GO:0005525">
    <property type="term" value="F:GTP binding"/>
    <property type="evidence" value="ECO:0007669"/>
    <property type="project" value="InterPro"/>
</dbReference>
<dbReference type="EMBL" id="QEAQ01000061">
    <property type="protein sequence ID" value="TPX56976.1"/>
    <property type="molecule type" value="Genomic_DNA"/>
</dbReference>
<dbReference type="PRINTS" id="PR00326">
    <property type="entry name" value="GTP1OBG"/>
</dbReference>
<keyword evidence="3" id="KW-0963">Cytoplasm</keyword>
<dbReference type="PANTHER" id="PTHR23305">
    <property type="entry name" value="OBG GTPASE FAMILY"/>
    <property type="match status" value="1"/>
</dbReference>
<keyword evidence="2 3" id="KW-0067">ATP-binding</keyword>
<comment type="subunit">
    <text evidence="3">Monomer.</text>
</comment>
<dbReference type="InterPro" id="IPR006073">
    <property type="entry name" value="GTP-bd"/>
</dbReference>
<keyword evidence="7" id="KW-1185">Reference proteome</keyword>
<dbReference type="InterPro" id="IPR013029">
    <property type="entry name" value="YchF_C"/>
</dbReference>
<dbReference type="HAMAP" id="MF_00944">
    <property type="entry name" value="YchF_OLA1_ATPase"/>
    <property type="match status" value="1"/>
</dbReference>
<evidence type="ECO:0000256" key="3">
    <source>
        <dbReference type="HAMAP-Rule" id="MF_03167"/>
    </source>
</evidence>
<dbReference type="Pfam" id="PF06071">
    <property type="entry name" value="YchF-GTPase_C"/>
    <property type="match status" value="1"/>
</dbReference>
<dbReference type="STRING" id="109895.A0A507DZJ7"/>
<comment type="subcellular location">
    <subcellularLocation>
        <location evidence="3">Cytoplasm</location>
    </subcellularLocation>
</comment>
<dbReference type="NCBIfam" id="TIGR00092">
    <property type="entry name" value="redox-regulated ATPase YchF"/>
    <property type="match status" value="1"/>
</dbReference>